<keyword evidence="6" id="KW-0862">Zinc</keyword>
<comment type="similarity">
    <text evidence="2">Belongs to the peptidase M35 family.</text>
</comment>
<sequence>MKLTCLIVAALVAIPFHANAKEAIEIQLTAKTTKFPADAPVDLIVTFTNVSDSPVKLLGYQTPVVEGIEADILSVSLGREPVEYIGRLYKRMAPTDRDYLTLKPGESVSGIASLWDNYDLSVSGTYLVQYKTEVLSRDSDRAVAFSNVLFLDIEGREPPLDPDDVEEDGPITKIVNGSNEKWKSCSDSEKNDLVTARQHALNYADDSYDYLVAGTSTSRYTTWFGANDSSRYGTVREHFRKIRNAMDNETFKFFCNCNKNNAYAFVRPRQEYKIHLCPPYWSAPMTGTDSKAGTLVHEVSHFRVVADTDDIQYGPTAAAQLASSNPGDAIRNADSHEYFAEATPYSPYNPCAPTVTSHTGAPITASWDGANCHVMNVPAGLTPFVYNNAYYVNALPGTSCPAPSGWDTANCYILPYPSWSTSYFVWSGNLYLTPGPGNACPAPSTFDGANCYVMPLPWGSAPFKYANNLYITPPPNCPIGGFDGAHCLVGTAPASRTAFIWGSSFYYGH</sequence>
<name>A0ABX7P5Q7_9BACT</name>
<dbReference type="RefSeq" id="WP_206727349.1">
    <property type="nucleotide sequence ID" value="NZ_CP071090.1"/>
</dbReference>
<evidence type="ECO:0000256" key="1">
    <source>
        <dbReference type="ARBA" id="ARBA00001947"/>
    </source>
</evidence>
<evidence type="ECO:0000256" key="3">
    <source>
        <dbReference type="ARBA" id="ARBA00022670"/>
    </source>
</evidence>
<feature type="domain" description="Lysine-specific metallo-endopeptidase" evidence="9">
    <location>
        <begin position="209"/>
        <end position="341"/>
    </location>
</feature>
<dbReference type="Gene3D" id="3.40.390.10">
    <property type="entry name" value="Collagenase (Catalytic Domain)"/>
    <property type="match status" value="1"/>
</dbReference>
<evidence type="ECO:0000313" key="10">
    <source>
        <dbReference type="EMBL" id="QSQ25798.1"/>
    </source>
</evidence>
<dbReference type="Gene3D" id="2.60.40.2970">
    <property type="match status" value="1"/>
</dbReference>
<evidence type="ECO:0000256" key="4">
    <source>
        <dbReference type="ARBA" id="ARBA00022723"/>
    </source>
</evidence>
<keyword evidence="4" id="KW-0479">Metal-binding</keyword>
<dbReference type="Pfam" id="PF14521">
    <property type="entry name" value="Aspzincin_M35"/>
    <property type="match status" value="1"/>
</dbReference>
<keyword evidence="5" id="KW-0378">Hydrolase</keyword>
<dbReference type="SUPFAM" id="SSF55486">
    <property type="entry name" value="Metalloproteases ('zincins'), catalytic domain"/>
    <property type="match status" value="1"/>
</dbReference>
<evidence type="ECO:0000256" key="6">
    <source>
        <dbReference type="ARBA" id="ARBA00022833"/>
    </source>
</evidence>
<keyword evidence="3" id="KW-0645">Protease</keyword>
<feature type="signal peptide" evidence="8">
    <location>
        <begin position="1"/>
        <end position="20"/>
    </location>
</feature>
<evidence type="ECO:0000313" key="11">
    <source>
        <dbReference type="Proteomes" id="UP000662747"/>
    </source>
</evidence>
<dbReference type="Proteomes" id="UP000662747">
    <property type="component" value="Chromosome"/>
</dbReference>
<reference evidence="10 11" key="1">
    <citation type="submission" date="2021-02" db="EMBL/GenBank/DDBJ databases">
        <title>De Novo genome assembly of isolated myxobacteria.</title>
        <authorList>
            <person name="Stevens D.C."/>
        </authorList>
    </citation>
    <scope>NUCLEOTIDE SEQUENCE [LARGE SCALE GENOMIC DNA]</scope>
    <source>
        <strain evidence="11">SCPEA02</strain>
    </source>
</reference>
<organism evidence="10 11">
    <name type="scientific">Pyxidicoccus parkwayensis</name>
    <dbReference type="NCBI Taxonomy" id="2813578"/>
    <lineage>
        <taxon>Bacteria</taxon>
        <taxon>Pseudomonadati</taxon>
        <taxon>Myxococcota</taxon>
        <taxon>Myxococcia</taxon>
        <taxon>Myxococcales</taxon>
        <taxon>Cystobacterineae</taxon>
        <taxon>Myxococcaceae</taxon>
        <taxon>Pyxidicoccus</taxon>
    </lineage>
</organism>
<evidence type="ECO:0000256" key="7">
    <source>
        <dbReference type="ARBA" id="ARBA00023049"/>
    </source>
</evidence>
<dbReference type="SMART" id="SM01351">
    <property type="entry name" value="Aspzincin_M35"/>
    <property type="match status" value="1"/>
</dbReference>
<dbReference type="EMBL" id="CP071090">
    <property type="protein sequence ID" value="QSQ25798.1"/>
    <property type="molecule type" value="Genomic_DNA"/>
</dbReference>
<feature type="chain" id="PRO_5046602038" description="Lysine-specific metallo-endopeptidase domain-containing protein" evidence="8">
    <location>
        <begin position="21"/>
        <end position="509"/>
    </location>
</feature>
<evidence type="ECO:0000256" key="5">
    <source>
        <dbReference type="ARBA" id="ARBA00022801"/>
    </source>
</evidence>
<keyword evidence="8" id="KW-0732">Signal</keyword>
<dbReference type="InterPro" id="IPR024079">
    <property type="entry name" value="MetalloPept_cat_dom_sf"/>
</dbReference>
<proteinExistence type="inferred from homology"/>
<evidence type="ECO:0000256" key="2">
    <source>
        <dbReference type="ARBA" id="ARBA00010279"/>
    </source>
</evidence>
<accession>A0ABX7P5Q7</accession>
<dbReference type="InterPro" id="IPR050414">
    <property type="entry name" value="Fungal_M35_metalloproteases"/>
</dbReference>
<evidence type="ECO:0000259" key="9">
    <source>
        <dbReference type="SMART" id="SM01351"/>
    </source>
</evidence>
<dbReference type="PANTHER" id="PTHR37016">
    <property type="match status" value="1"/>
</dbReference>
<comment type="cofactor">
    <cofactor evidence="1">
        <name>Zn(2+)</name>
        <dbReference type="ChEBI" id="CHEBI:29105"/>
    </cofactor>
</comment>
<gene>
    <name evidence="10" type="ORF">JY651_13075</name>
</gene>
<keyword evidence="7" id="KW-0482">Metalloprotease</keyword>
<evidence type="ECO:0000256" key="8">
    <source>
        <dbReference type="SAM" id="SignalP"/>
    </source>
</evidence>
<keyword evidence="11" id="KW-1185">Reference proteome</keyword>
<dbReference type="PANTHER" id="PTHR37016:SF3">
    <property type="entry name" value="NEUTRAL PROTEASE 2-RELATED"/>
    <property type="match status" value="1"/>
</dbReference>
<protein>
    <recommendedName>
        <fullName evidence="9">Lysine-specific metallo-endopeptidase domain-containing protein</fullName>
    </recommendedName>
</protein>
<dbReference type="InterPro" id="IPR029463">
    <property type="entry name" value="Lys_MEP"/>
</dbReference>